<dbReference type="InterPro" id="IPR014729">
    <property type="entry name" value="Rossmann-like_a/b/a_fold"/>
</dbReference>
<keyword evidence="6" id="KW-0249">Electron transport</keyword>
<dbReference type="KEGG" id="shi:Shel_02680"/>
<dbReference type="SUPFAM" id="SSF52467">
    <property type="entry name" value="DHS-like NAD/FAD-binding domain"/>
    <property type="match status" value="1"/>
</dbReference>
<dbReference type="PIRSF" id="PIRSF000089">
    <property type="entry name" value="Electra_flavoP_a"/>
    <property type="match status" value="1"/>
</dbReference>
<comment type="cofactor">
    <cofactor evidence="8">
        <name>FAD</name>
        <dbReference type="ChEBI" id="CHEBI:57692"/>
    </cofactor>
    <text evidence="8">Binds 1 FAD per dimer.</text>
</comment>
<feature type="binding site" evidence="8">
    <location>
        <begin position="216"/>
        <end position="217"/>
    </location>
    <ligand>
        <name>FAD</name>
        <dbReference type="ChEBI" id="CHEBI:57692"/>
    </ligand>
</feature>
<dbReference type="STRING" id="471855.Shel_02680"/>
<dbReference type="FunFam" id="3.40.50.1220:FF:000004">
    <property type="entry name" value="Electron transfer flavoprotein"/>
    <property type="match status" value="1"/>
</dbReference>
<feature type="domain" description="Electron transfer flavoprotein alpha/beta-subunit N-terminal" evidence="9">
    <location>
        <begin position="4"/>
        <end position="175"/>
    </location>
</feature>
<evidence type="ECO:0000256" key="4">
    <source>
        <dbReference type="ARBA" id="ARBA00022630"/>
    </source>
</evidence>
<keyword evidence="5 8" id="KW-0274">FAD</keyword>
<gene>
    <name evidence="10" type="ordered locus">Shel_02680</name>
</gene>
<evidence type="ECO:0000256" key="6">
    <source>
        <dbReference type="ARBA" id="ARBA00022982"/>
    </source>
</evidence>
<dbReference type="Proteomes" id="UP000002026">
    <property type="component" value="Chromosome"/>
</dbReference>
<dbReference type="InterPro" id="IPR014730">
    <property type="entry name" value="ETF_a/b_N"/>
</dbReference>
<reference evidence="10 11" key="1">
    <citation type="journal article" date="2009" name="Stand. Genomic Sci.">
        <title>Complete genome sequence of Slackia heliotrinireducens type strain (RHS 1).</title>
        <authorList>
            <person name="Pukall R."/>
            <person name="Lapidus A."/>
            <person name="Nolan M."/>
            <person name="Copeland A."/>
            <person name="Glavina Del Rio T."/>
            <person name="Lucas S."/>
            <person name="Chen F."/>
            <person name="Tice H."/>
            <person name="Cheng J.F."/>
            <person name="Chertkov O."/>
            <person name="Bruce D."/>
            <person name="Goodwin L."/>
            <person name="Kuske C."/>
            <person name="Brettin T."/>
            <person name="Detter J.C."/>
            <person name="Han C."/>
            <person name="Pitluck S."/>
            <person name="Pati A."/>
            <person name="Mavrommatis K."/>
            <person name="Ivanova N."/>
            <person name="Ovchinnikova G."/>
            <person name="Chen A."/>
            <person name="Palaniappan K."/>
            <person name="Schneider S."/>
            <person name="Rohde M."/>
            <person name="Chain P."/>
            <person name="D'haeseleer P."/>
            <person name="Goker M."/>
            <person name="Bristow J."/>
            <person name="Eisen J.A."/>
            <person name="Markowitz V."/>
            <person name="Kyrpides N.C."/>
            <person name="Klenk H.P."/>
            <person name="Hugenholtz P."/>
        </authorList>
    </citation>
    <scope>NUCLEOTIDE SEQUENCE [LARGE SCALE GENOMIC DNA]</scope>
    <source>
        <strain evidence="11">ATCC 29202 / DSM 20476 / NCTC 11029 / RHS 1</strain>
    </source>
</reference>
<comment type="function">
    <text evidence="7">The electron transfer flavoprotein serves as a specific electron acceptor for other dehydrogenases. It transfers the electrons to the main respiratory chain via ETF-ubiquinone oxidoreductase (ETF dehydrogenase).</text>
</comment>
<evidence type="ECO:0000256" key="3">
    <source>
        <dbReference type="ARBA" id="ARBA00022448"/>
    </source>
</evidence>
<evidence type="ECO:0000256" key="5">
    <source>
        <dbReference type="ARBA" id="ARBA00022827"/>
    </source>
</evidence>
<feature type="binding site" evidence="8">
    <location>
        <begin position="248"/>
        <end position="255"/>
    </location>
    <ligand>
        <name>FAD</name>
        <dbReference type="ChEBI" id="CHEBI:57692"/>
    </ligand>
</feature>
<name>C7N1P4_SLAHD</name>
<dbReference type="RefSeq" id="WP_012797446.1">
    <property type="nucleotide sequence ID" value="NC_013165.1"/>
</dbReference>
<dbReference type="Gene3D" id="3.40.50.620">
    <property type="entry name" value="HUPs"/>
    <property type="match status" value="1"/>
</dbReference>
<dbReference type="SUPFAM" id="SSF52402">
    <property type="entry name" value="Adenine nucleotide alpha hydrolases-like"/>
    <property type="match status" value="1"/>
</dbReference>
<dbReference type="AlphaFoldDB" id="C7N1P4"/>
<dbReference type="Pfam" id="PF01012">
    <property type="entry name" value="ETF"/>
    <property type="match status" value="1"/>
</dbReference>
<dbReference type="EMBL" id="CP001684">
    <property type="protein sequence ID" value="ACV21336.1"/>
    <property type="molecule type" value="Genomic_DNA"/>
</dbReference>
<keyword evidence="3" id="KW-0813">Transport</keyword>
<evidence type="ECO:0000256" key="8">
    <source>
        <dbReference type="PIRSR" id="PIRSR000089-1"/>
    </source>
</evidence>
<dbReference type="InterPro" id="IPR029035">
    <property type="entry name" value="DHS-like_NAD/FAD-binding_dom"/>
</dbReference>
<feature type="binding site" evidence="8">
    <location>
        <position position="269"/>
    </location>
    <ligand>
        <name>FAD</name>
        <dbReference type="ChEBI" id="CHEBI:57692"/>
    </ligand>
</feature>
<evidence type="ECO:0000313" key="10">
    <source>
        <dbReference type="EMBL" id="ACV21336.1"/>
    </source>
</evidence>
<keyword evidence="11" id="KW-1185">Reference proteome</keyword>
<evidence type="ECO:0000313" key="11">
    <source>
        <dbReference type="Proteomes" id="UP000002026"/>
    </source>
</evidence>
<dbReference type="Pfam" id="PF00766">
    <property type="entry name" value="ETF_alpha"/>
    <property type="match status" value="1"/>
</dbReference>
<dbReference type="GO" id="GO:0009055">
    <property type="term" value="F:electron transfer activity"/>
    <property type="evidence" value="ECO:0007669"/>
    <property type="project" value="InterPro"/>
</dbReference>
<dbReference type="InterPro" id="IPR001308">
    <property type="entry name" value="ETF_a/FixB"/>
</dbReference>
<evidence type="ECO:0000256" key="1">
    <source>
        <dbReference type="ARBA" id="ARBA00005817"/>
    </source>
</evidence>
<dbReference type="PANTHER" id="PTHR43153:SF11">
    <property type="entry name" value="ELECTRON TRANSFER FLAVOPROTEIN, SUBUNIT ALPHA (ETFA)"/>
    <property type="match status" value="1"/>
</dbReference>
<proteinExistence type="inferred from homology"/>
<dbReference type="eggNOG" id="COG2025">
    <property type="taxonomic scope" value="Bacteria"/>
</dbReference>
<organism evidence="10 11">
    <name type="scientific">Slackia heliotrinireducens (strain ATCC 29202 / DSM 20476 / NCTC 11029 / RHS 1)</name>
    <name type="common">Peptococcus heliotrinreducens</name>
    <dbReference type="NCBI Taxonomy" id="471855"/>
    <lineage>
        <taxon>Bacteria</taxon>
        <taxon>Bacillati</taxon>
        <taxon>Actinomycetota</taxon>
        <taxon>Coriobacteriia</taxon>
        <taxon>Eggerthellales</taxon>
        <taxon>Eggerthellaceae</taxon>
        <taxon>Slackia</taxon>
    </lineage>
</organism>
<dbReference type="Gene3D" id="3.40.50.1220">
    <property type="entry name" value="TPP-binding domain"/>
    <property type="match status" value="1"/>
</dbReference>
<dbReference type="SMART" id="SM00893">
    <property type="entry name" value="ETF"/>
    <property type="match status" value="1"/>
</dbReference>
<dbReference type="InterPro" id="IPR018206">
    <property type="entry name" value="ETF_asu_C_CS"/>
</dbReference>
<keyword evidence="4" id="KW-0285">Flavoprotein</keyword>
<dbReference type="GO" id="GO:0050660">
    <property type="term" value="F:flavin adenine dinucleotide binding"/>
    <property type="evidence" value="ECO:0007669"/>
    <property type="project" value="InterPro"/>
</dbReference>
<comment type="similarity">
    <text evidence="1">Belongs to the ETF alpha-subunit/FixB family.</text>
</comment>
<evidence type="ECO:0000256" key="7">
    <source>
        <dbReference type="ARBA" id="ARBA00025649"/>
    </source>
</evidence>
<protein>
    <submittedName>
        <fullName evidence="10">Electron transfer flavoprotein, alpha subunit</fullName>
    </submittedName>
</protein>
<dbReference type="PROSITE" id="PS00696">
    <property type="entry name" value="ETF_ALPHA"/>
    <property type="match status" value="1"/>
</dbReference>
<sequence>MSVAFVYADKPSAAAELIGIGKRGGFKTFALAFSEEQAQALSDCGADGIVAAEGAARPVECSAQGVAELLRQRGADVFLVGASAQGRSLAALAAAHLDCAMSSDVASVELDGTFATVTRAMYGGAVVETARLPYPAVVTVSAGAGVPVAGCSPVEHVRLESDDRVRLLDETPVEKSGADLHAAKVIVAVGMGVREQADMAMIEALAERLGAGIGCTRGIAESRRWLPVEQYVGLSGEDVAPDLYLAIGVSGQVQHVAGVRGAKIIAAVNSDANAPIFRAADYGVVGDLYSVVPALIDAAAGL</sequence>
<dbReference type="HOGENOM" id="CLU_034178_0_1_11"/>
<comment type="subunit">
    <text evidence="2">Heterodimer of an alpha and a beta subunit.</text>
</comment>
<dbReference type="InterPro" id="IPR014731">
    <property type="entry name" value="ETF_asu_C"/>
</dbReference>
<dbReference type="PANTHER" id="PTHR43153">
    <property type="entry name" value="ELECTRON TRANSFER FLAVOPROTEIN ALPHA"/>
    <property type="match status" value="1"/>
</dbReference>
<accession>C7N1P4</accession>
<evidence type="ECO:0000259" key="9">
    <source>
        <dbReference type="SMART" id="SM00893"/>
    </source>
</evidence>
<evidence type="ECO:0000256" key="2">
    <source>
        <dbReference type="ARBA" id="ARBA00011355"/>
    </source>
</evidence>
<dbReference type="GO" id="GO:0033539">
    <property type="term" value="P:fatty acid beta-oxidation using acyl-CoA dehydrogenase"/>
    <property type="evidence" value="ECO:0007669"/>
    <property type="project" value="TreeGrafter"/>
</dbReference>